<dbReference type="VEuPathDB" id="CryptoDB:Cvel_1852"/>
<gene>
    <name evidence="2" type="ORF">Cvel_1852</name>
</gene>
<evidence type="ECO:0000313" key="2">
    <source>
        <dbReference type="EMBL" id="CEM52197.1"/>
    </source>
</evidence>
<feature type="compositionally biased region" description="Polar residues" evidence="1">
    <location>
        <begin position="342"/>
        <end position="351"/>
    </location>
</feature>
<feature type="compositionally biased region" description="Polar residues" evidence="1">
    <location>
        <begin position="603"/>
        <end position="616"/>
    </location>
</feature>
<feature type="region of interest" description="Disordered" evidence="1">
    <location>
        <begin position="1"/>
        <end position="32"/>
    </location>
</feature>
<organism evidence="2">
    <name type="scientific">Chromera velia CCMP2878</name>
    <dbReference type="NCBI Taxonomy" id="1169474"/>
    <lineage>
        <taxon>Eukaryota</taxon>
        <taxon>Sar</taxon>
        <taxon>Alveolata</taxon>
        <taxon>Colpodellida</taxon>
        <taxon>Chromeraceae</taxon>
        <taxon>Chromera</taxon>
    </lineage>
</organism>
<protein>
    <submittedName>
        <fullName evidence="2">Uncharacterized protein</fullName>
    </submittedName>
</protein>
<feature type="region of interest" description="Disordered" evidence="1">
    <location>
        <begin position="407"/>
        <end position="426"/>
    </location>
</feature>
<name>A0A0G4I5B4_9ALVE</name>
<feature type="compositionally biased region" description="Polar residues" evidence="1">
    <location>
        <begin position="1"/>
        <end position="16"/>
    </location>
</feature>
<sequence>MTLSADVTKGDNQSGLTVAHRPSSAIRQSSNNGVTTAEAPLILALSKLRSRNVHRPRSGKSADEVLQAWLKERKEKKEKEEFIFKDDHFPLTVPPQDISTVVCPPHATIKCSSSFGINRRQSMTDQSTLQGKDALSQSQSAQLLFGQHPPHSTTVSDHSSPSPRTLALRALDRAETFLKGLRGDPERSAQSQIKTDNTHPTTLDTETTKSNNTQNHQPEDQPNRTHNPGTETRNAHQNPPSTPRRVSSCYSFSTELPLPLPVRHPPSFPHQPMHPPPVPSPTTRLASQTHFQTGREDEQRDMTRSFRPPALGGHPDGVPLMDRPGEMLNRNSGCALPPPPCTQTNEESTAASVEPPRGKWGTGESAFSAQVEGMGGREGRDPDAEVKFNPFPDSVQLLQLTRPVQAAADRLSGHSQYQQKEQEGGRTEGLPLAALSFASSSCKSKTVERETQTSPLPLPALSPDRWMPFHQCSPECDALYREAAPPPDSPPLSVSLTVPFPFPAETEMERKGFSGTQWRCNGGRETGEVSVPSSTDAHIQRPACGPGASTNDRSSLPHSHGRDQISLRLSGEREGHHPNQCNGANRGVFNAPPSCKPPPREGPQQQTHPPKASSASLCCGNSVPFRGSLPSGGFSFSPSSSESKNKKNDEENEKKKCSSNKLQVLSRTERDPQCPPQVATENSQGTSEKNLRLVSAQPHRSVGFQEGLHKNGGGEAVNRGPLPCGCTQNPNLSTLSHRVGGAGGRLSVIPQGEAERNPFSPSEAFSPASWNHGKGKSNVAVLSLKDRSDTTGGTRFSILCPKRDRDPPFRAALPKIIGLPSYSLVVCRGPTFATSPPQASRLAII</sequence>
<feature type="compositionally biased region" description="Basic and acidic residues" evidence="1">
    <location>
        <begin position="293"/>
        <end position="304"/>
    </location>
</feature>
<feature type="compositionally biased region" description="Basic and acidic residues" evidence="1">
    <location>
        <begin position="643"/>
        <end position="656"/>
    </location>
</feature>
<feature type="compositionally biased region" description="Basic and acidic residues" evidence="1">
    <location>
        <begin position="560"/>
        <end position="577"/>
    </location>
</feature>
<dbReference type="AlphaFoldDB" id="A0A0G4I5B4"/>
<feature type="compositionally biased region" description="Polar residues" evidence="1">
    <location>
        <begin position="282"/>
        <end position="292"/>
    </location>
</feature>
<feature type="region of interest" description="Disordered" evidence="1">
    <location>
        <begin position="335"/>
        <end position="364"/>
    </location>
</feature>
<feature type="compositionally biased region" description="Polar residues" evidence="1">
    <location>
        <begin position="679"/>
        <end position="688"/>
    </location>
</feature>
<feature type="region of interest" description="Disordered" evidence="1">
    <location>
        <begin position="180"/>
        <end position="317"/>
    </location>
</feature>
<reference evidence="2" key="1">
    <citation type="submission" date="2014-11" db="EMBL/GenBank/DDBJ databases">
        <authorList>
            <person name="Otto D Thomas"/>
            <person name="Naeem Raeece"/>
        </authorList>
    </citation>
    <scope>NUCLEOTIDE SEQUENCE</scope>
</reference>
<evidence type="ECO:0000256" key="1">
    <source>
        <dbReference type="SAM" id="MobiDB-lite"/>
    </source>
</evidence>
<feature type="compositionally biased region" description="Pro residues" evidence="1">
    <location>
        <begin position="258"/>
        <end position="280"/>
    </location>
</feature>
<feature type="compositionally biased region" description="Polar residues" evidence="1">
    <location>
        <begin position="548"/>
        <end position="557"/>
    </location>
</feature>
<feature type="region of interest" description="Disordered" evidence="1">
    <location>
        <begin position="630"/>
        <end position="689"/>
    </location>
</feature>
<feature type="region of interest" description="Disordered" evidence="1">
    <location>
        <begin position="510"/>
        <end position="616"/>
    </location>
</feature>
<proteinExistence type="predicted"/>
<feature type="compositionally biased region" description="Polar residues" evidence="1">
    <location>
        <begin position="188"/>
        <end position="216"/>
    </location>
</feature>
<feature type="compositionally biased region" description="Polar residues" evidence="1">
    <location>
        <begin position="224"/>
        <end position="254"/>
    </location>
</feature>
<accession>A0A0G4I5B4</accession>
<dbReference type="EMBL" id="CDMZ01005173">
    <property type="protein sequence ID" value="CEM52197.1"/>
    <property type="molecule type" value="Genomic_DNA"/>
</dbReference>